<dbReference type="Pfam" id="PF00440">
    <property type="entry name" value="TetR_N"/>
    <property type="match status" value="1"/>
</dbReference>
<comment type="caution">
    <text evidence="6">The sequence shown here is derived from an EMBL/GenBank/DDBJ whole genome shotgun (WGS) entry which is preliminary data.</text>
</comment>
<dbReference type="EMBL" id="JBHSGU010000009">
    <property type="protein sequence ID" value="MFC4701302.1"/>
    <property type="molecule type" value="Genomic_DNA"/>
</dbReference>
<keyword evidence="7" id="KW-1185">Reference proteome</keyword>
<dbReference type="Gene3D" id="1.10.10.60">
    <property type="entry name" value="Homeodomain-like"/>
    <property type="match status" value="1"/>
</dbReference>
<evidence type="ECO:0000256" key="1">
    <source>
        <dbReference type="ARBA" id="ARBA00023015"/>
    </source>
</evidence>
<dbReference type="Proteomes" id="UP001595897">
    <property type="component" value="Unassembled WGS sequence"/>
</dbReference>
<dbReference type="InterPro" id="IPR036271">
    <property type="entry name" value="Tet_transcr_reg_TetR-rel_C_sf"/>
</dbReference>
<evidence type="ECO:0000313" key="6">
    <source>
        <dbReference type="EMBL" id="MFC4701302.1"/>
    </source>
</evidence>
<dbReference type="SUPFAM" id="SSF48498">
    <property type="entry name" value="Tetracyclin repressor-like, C-terminal domain"/>
    <property type="match status" value="1"/>
</dbReference>
<accession>A0ABV9LXT9</accession>
<sequence length="207" mass="22517">MIDTKIKKSRGRPSKFDRNDVIVKACQLFREKGFEATSIAQLCEATKLKPPSLYASFSDKETLFCEVLETYHAPYARILNDIFSQPISTLDALTQLLLMNKSMHCCGQMNGCLIANSSIQVDNADSNISRLIKALHDKNEAMITARIEQGKEAGDVASSVNSAAVARFINGTVQGSAVLARGQQSSEAVSDMLETAMQLLPALLKSA</sequence>
<dbReference type="SUPFAM" id="SSF46689">
    <property type="entry name" value="Homeodomain-like"/>
    <property type="match status" value="1"/>
</dbReference>
<reference evidence="7" key="1">
    <citation type="journal article" date="2019" name="Int. J. Syst. Evol. Microbiol.">
        <title>The Global Catalogue of Microorganisms (GCM) 10K type strain sequencing project: providing services to taxonomists for standard genome sequencing and annotation.</title>
        <authorList>
            <consortium name="The Broad Institute Genomics Platform"/>
            <consortium name="The Broad Institute Genome Sequencing Center for Infectious Disease"/>
            <person name="Wu L."/>
            <person name="Ma J."/>
        </authorList>
    </citation>
    <scope>NUCLEOTIDE SEQUENCE [LARGE SCALE GENOMIC DNA]</scope>
    <source>
        <strain evidence="7">KACC 12507</strain>
    </source>
</reference>
<proteinExistence type="predicted"/>
<organism evidence="6 7">
    <name type="scientific">Glaciecola siphonariae</name>
    <dbReference type="NCBI Taxonomy" id="521012"/>
    <lineage>
        <taxon>Bacteria</taxon>
        <taxon>Pseudomonadati</taxon>
        <taxon>Pseudomonadota</taxon>
        <taxon>Gammaproteobacteria</taxon>
        <taxon>Alteromonadales</taxon>
        <taxon>Alteromonadaceae</taxon>
        <taxon>Glaciecola</taxon>
    </lineage>
</organism>
<evidence type="ECO:0000259" key="5">
    <source>
        <dbReference type="PROSITE" id="PS50977"/>
    </source>
</evidence>
<dbReference type="Gene3D" id="1.10.357.10">
    <property type="entry name" value="Tetracycline Repressor, domain 2"/>
    <property type="match status" value="1"/>
</dbReference>
<dbReference type="PROSITE" id="PS50977">
    <property type="entry name" value="HTH_TETR_2"/>
    <property type="match status" value="1"/>
</dbReference>
<keyword evidence="1" id="KW-0805">Transcription regulation</keyword>
<dbReference type="Pfam" id="PF16925">
    <property type="entry name" value="TetR_C_13"/>
    <property type="match status" value="1"/>
</dbReference>
<feature type="domain" description="HTH tetR-type" evidence="5">
    <location>
        <begin position="15"/>
        <end position="75"/>
    </location>
</feature>
<feature type="DNA-binding region" description="H-T-H motif" evidence="4">
    <location>
        <begin position="38"/>
        <end position="57"/>
    </location>
</feature>
<evidence type="ECO:0000313" key="7">
    <source>
        <dbReference type="Proteomes" id="UP001595897"/>
    </source>
</evidence>
<protein>
    <submittedName>
        <fullName evidence="6">TetR/AcrR family transcriptional regulator</fullName>
    </submittedName>
</protein>
<dbReference type="InterPro" id="IPR011075">
    <property type="entry name" value="TetR_C"/>
</dbReference>
<dbReference type="RefSeq" id="WP_382409659.1">
    <property type="nucleotide sequence ID" value="NZ_JBHSGU010000009.1"/>
</dbReference>
<evidence type="ECO:0000256" key="3">
    <source>
        <dbReference type="ARBA" id="ARBA00023163"/>
    </source>
</evidence>
<keyword evidence="3" id="KW-0804">Transcription</keyword>
<name>A0ABV9LXT9_9ALTE</name>
<keyword evidence="2 4" id="KW-0238">DNA-binding</keyword>
<dbReference type="InterPro" id="IPR001647">
    <property type="entry name" value="HTH_TetR"/>
</dbReference>
<dbReference type="InterPro" id="IPR009057">
    <property type="entry name" value="Homeodomain-like_sf"/>
</dbReference>
<gene>
    <name evidence="6" type="ORF">ACFO4O_14120</name>
</gene>
<evidence type="ECO:0000256" key="4">
    <source>
        <dbReference type="PROSITE-ProRule" id="PRU00335"/>
    </source>
</evidence>
<evidence type="ECO:0000256" key="2">
    <source>
        <dbReference type="ARBA" id="ARBA00023125"/>
    </source>
</evidence>
<dbReference type="PANTHER" id="PTHR47506">
    <property type="entry name" value="TRANSCRIPTIONAL REGULATORY PROTEIN"/>
    <property type="match status" value="1"/>
</dbReference>
<dbReference type="PANTHER" id="PTHR47506:SF1">
    <property type="entry name" value="HTH-TYPE TRANSCRIPTIONAL REGULATOR YJDC"/>
    <property type="match status" value="1"/>
</dbReference>